<sequence length="211" mass="24804">MVTFLKSWVIDIVTMVIFISFLEMILPNSNMKRFIDMIVGLLIIVVIITPFIKIISRDIDIEKHFLLSNNKLNSELKNNHINEDEKVSKLQEEQIIKAYEKNIEKEIQNLIEKETDYELESIEITIDNELEAEDYGSIREMSLVLRDKKKKSLKNKKEIQVEKIENVWIKNNKIKKEDKDFEDSNKIKKLIAKEYGLPIDKISTHLIGNGR</sequence>
<feature type="transmembrane region" description="Helical" evidence="2">
    <location>
        <begin position="38"/>
        <end position="56"/>
    </location>
</feature>
<protein>
    <submittedName>
        <fullName evidence="3">Stage III sporulation protein AF</fullName>
    </submittedName>
</protein>
<dbReference type="NCBIfam" id="TIGR02896">
    <property type="entry name" value="spore_III_AF"/>
    <property type="match status" value="1"/>
</dbReference>
<comment type="caution">
    <text evidence="3">The sequence shown here is derived from an EMBL/GenBank/DDBJ whole genome shotgun (WGS) entry which is preliminary data.</text>
</comment>
<keyword evidence="2" id="KW-0472">Membrane</keyword>
<gene>
    <name evidence="3" type="primary">spoIIIAF</name>
    <name evidence="3" type="ORF">NSA23_01590</name>
</gene>
<dbReference type="Proteomes" id="UP001142078">
    <property type="component" value="Unassembled WGS sequence"/>
</dbReference>
<organism evidence="3 4">
    <name type="scientific">Anaerosalibacter massiliensis</name>
    <dbReference type="NCBI Taxonomy" id="1347392"/>
    <lineage>
        <taxon>Bacteria</taxon>
        <taxon>Bacillati</taxon>
        <taxon>Bacillota</taxon>
        <taxon>Tissierellia</taxon>
        <taxon>Tissierellales</taxon>
        <taxon>Sporanaerobacteraceae</taxon>
        <taxon>Anaerosalibacter</taxon>
    </lineage>
</organism>
<evidence type="ECO:0000256" key="2">
    <source>
        <dbReference type="SAM" id="Phobius"/>
    </source>
</evidence>
<keyword evidence="2" id="KW-1133">Transmembrane helix</keyword>
<dbReference type="AlphaFoldDB" id="A0A9X2MF08"/>
<keyword evidence="1" id="KW-0175">Coiled coil</keyword>
<proteinExistence type="predicted"/>
<evidence type="ECO:0000313" key="4">
    <source>
        <dbReference type="Proteomes" id="UP001142078"/>
    </source>
</evidence>
<reference evidence="3" key="1">
    <citation type="submission" date="2022-07" db="EMBL/GenBank/DDBJ databases">
        <title>Enhanced cultured diversity of the mouse gut microbiota enables custom-made synthetic communities.</title>
        <authorList>
            <person name="Afrizal A."/>
        </authorList>
    </citation>
    <scope>NUCLEOTIDE SEQUENCE</scope>
    <source>
        <strain evidence="3">DSM 29482</strain>
    </source>
</reference>
<feature type="transmembrane region" description="Helical" evidence="2">
    <location>
        <begin position="6"/>
        <end position="26"/>
    </location>
</feature>
<name>A0A9X2MF08_9FIRM</name>
<feature type="coiled-coil region" evidence="1">
    <location>
        <begin position="73"/>
        <end position="120"/>
    </location>
</feature>
<dbReference type="InterPro" id="IPR014245">
    <property type="entry name" value="Spore_III_AF"/>
</dbReference>
<dbReference type="RefSeq" id="WP_257490103.1">
    <property type="nucleotide sequence ID" value="NZ_CABKTM010000043.1"/>
</dbReference>
<accession>A0A9X2MF08</accession>
<evidence type="ECO:0000313" key="3">
    <source>
        <dbReference type="EMBL" id="MCR2042800.1"/>
    </source>
</evidence>
<keyword evidence="4" id="KW-1185">Reference proteome</keyword>
<dbReference type="Pfam" id="PF09581">
    <property type="entry name" value="Spore_III_AF"/>
    <property type="match status" value="1"/>
</dbReference>
<evidence type="ECO:0000256" key="1">
    <source>
        <dbReference type="SAM" id="Coils"/>
    </source>
</evidence>
<dbReference type="EMBL" id="JANJZL010000001">
    <property type="protein sequence ID" value="MCR2042800.1"/>
    <property type="molecule type" value="Genomic_DNA"/>
</dbReference>
<keyword evidence="2" id="KW-0812">Transmembrane</keyword>